<dbReference type="Proteomes" id="UP001359485">
    <property type="component" value="Unassembled WGS sequence"/>
</dbReference>
<reference evidence="1 2" key="1">
    <citation type="submission" date="2023-09" db="EMBL/GenBank/DDBJ databases">
        <title>Genomes of two closely related lineages of the louse Polyplax serrata with different host specificities.</title>
        <authorList>
            <person name="Martinu J."/>
            <person name="Tarabai H."/>
            <person name="Stefka J."/>
            <person name="Hypsa V."/>
        </authorList>
    </citation>
    <scope>NUCLEOTIDE SEQUENCE [LARGE SCALE GENOMIC DNA]</scope>
    <source>
        <strain evidence="1">98ZLc_SE</strain>
    </source>
</reference>
<organism evidence="1 2">
    <name type="scientific">Polyplax serrata</name>
    <name type="common">Common mouse louse</name>
    <dbReference type="NCBI Taxonomy" id="468196"/>
    <lineage>
        <taxon>Eukaryota</taxon>
        <taxon>Metazoa</taxon>
        <taxon>Ecdysozoa</taxon>
        <taxon>Arthropoda</taxon>
        <taxon>Hexapoda</taxon>
        <taxon>Insecta</taxon>
        <taxon>Pterygota</taxon>
        <taxon>Neoptera</taxon>
        <taxon>Paraneoptera</taxon>
        <taxon>Psocodea</taxon>
        <taxon>Troctomorpha</taxon>
        <taxon>Phthiraptera</taxon>
        <taxon>Anoplura</taxon>
        <taxon>Polyplacidae</taxon>
        <taxon>Polyplax</taxon>
    </lineage>
</organism>
<comment type="caution">
    <text evidence="1">The sequence shown here is derived from an EMBL/GenBank/DDBJ whole genome shotgun (WGS) entry which is preliminary data.</text>
</comment>
<proteinExistence type="predicted"/>
<name>A0ABR1BB34_POLSC</name>
<gene>
    <name evidence="1" type="ORF">RUM44_012360</name>
</gene>
<evidence type="ECO:0000313" key="1">
    <source>
        <dbReference type="EMBL" id="KAK6640663.1"/>
    </source>
</evidence>
<protein>
    <submittedName>
        <fullName evidence="1">Uncharacterized protein</fullName>
    </submittedName>
</protein>
<sequence length="157" mass="18223">MTGFRREPEKNLSKICGTINNFSDSVRQLTLHRTLCTLLLILQRTTVLAQFKQYYDHTQQLNDFGDVPEIVCQGENIGRERVAYHTRDKSLLPKCLDRTYIQENGETALENLTRGNSSVFACLRQIRFLTDEKIPNPQPAKKKKNKNTVRIEFFEAM</sequence>
<keyword evidence="2" id="KW-1185">Reference proteome</keyword>
<evidence type="ECO:0000313" key="2">
    <source>
        <dbReference type="Proteomes" id="UP001359485"/>
    </source>
</evidence>
<dbReference type="EMBL" id="JAWJWF010000001">
    <property type="protein sequence ID" value="KAK6640663.1"/>
    <property type="molecule type" value="Genomic_DNA"/>
</dbReference>
<accession>A0ABR1BB34</accession>